<name>E1R8V1_SEDSS</name>
<keyword evidence="13 17" id="KW-1015">Disulfide bond</keyword>
<dbReference type="EMBL" id="CP002116">
    <property type="protein sequence ID" value="ADK81858.1"/>
    <property type="molecule type" value="Genomic_DNA"/>
</dbReference>
<keyword evidence="14 17" id="KW-0676">Redox-active center</keyword>
<evidence type="ECO:0000256" key="16">
    <source>
        <dbReference type="ARBA" id="ARBA00047415"/>
    </source>
</evidence>
<keyword evidence="19" id="KW-1185">Reference proteome</keyword>
<feature type="binding site" evidence="17">
    <location>
        <position position="110"/>
    </location>
    <ligand>
        <name>[4Fe-4S] cluster</name>
        <dbReference type="ChEBI" id="CHEBI:49883"/>
    </ligand>
</feature>
<keyword evidence="11 17" id="KW-0408">Iron</keyword>
<dbReference type="GO" id="GO:0046872">
    <property type="term" value="F:metal ion binding"/>
    <property type="evidence" value="ECO:0007669"/>
    <property type="project" value="UniProtKB-KW"/>
</dbReference>
<evidence type="ECO:0000256" key="9">
    <source>
        <dbReference type="ARBA" id="ARBA00022785"/>
    </source>
</evidence>
<dbReference type="UniPathway" id="UPA00392"/>
<comment type="similarity">
    <text evidence="3 17">Belongs to the QueH family.</text>
</comment>
<dbReference type="eggNOG" id="COG1636">
    <property type="taxonomic scope" value="Bacteria"/>
</dbReference>
<keyword evidence="7 17" id="KW-0819">tRNA processing</keyword>
<dbReference type="Pfam" id="PF02677">
    <property type="entry name" value="QueH"/>
    <property type="match status" value="1"/>
</dbReference>
<evidence type="ECO:0000256" key="13">
    <source>
        <dbReference type="ARBA" id="ARBA00023157"/>
    </source>
</evidence>
<dbReference type="GO" id="GO:0052693">
    <property type="term" value="F:epoxyqueuosine reductase activity"/>
    <property type="evidence" value="ECO:0007669"/>
    <property type="project" value="UniProtKB-UniRule"/>
</dbReference>
<dbReference type="KEGG" id="ssm:Spirs_2754"/>
<evidence type="ECO:0000256" key="6">
    <source>
        <dbReference type="ARBA" id="ARBA00022485"/>
    </source>
</evidence>
<evidence type="ECO:0000256" key="17">
    <source>
        <dbReference type="HAMAP-Rule" id="MF_02089"/>
    </source>
</evidence>
<feature type="binding site" evidence="17">
    <location>
        <position position="28"/>
    </location>
    <ligand>
        <name>[4Fe-4S] cluster</name>
        <dbReference type="ChEBI" id="CHEBI:49883"/>
    </ligand>
</feature>
<dbReference type="PANTHER" id="PTHR36701:SF1">
    <property type="entry name" value="EPOXYQUEUOSINE REDUCTASE QUEH"/>
    <property type="match status" value="1"/>
</dbReference>
<comment type="function">
    <text evidence="1 17">Catalyzes the conversion of epoxyqueuosine (oQ) to queuosine (Q), which is a hypermodified base found in the wobble positions of tRNA(Asp), tRNA(Asn), tRNA(His) and tRNA(Tyr).</text>
</comment>
<evidence type="ECO:0000256" key="4">
    <source>
        <dbReference type="ARBA" id="ARBA00012622"/>
    </source>
</evidence>
<feature type="binding site" evidence="17">
    <location>
        <position position="29"/>
    </location>
    <ligand>
        <name>[4Fe-4S] cluster</name>
        <dbReference type="ChEBI" id="CHEBI:49883"/>
    </ligand>
</feature>
<evidence type="ECO:0000256" key="8">
    <source>
        <dbReference type="ARBA" id="ARBA00022723"/>
    </source>
</evidence>
<evidence type="ECO:0000256" key="5">
    <source>
        <dbReference type="ARBA" id="ARBA00016895"/>
    </source>
</evidence>
<keyword evidence="9 17" id="KW-0671">Queuosine biosynthesis</keyword>
<evidence type="ECO:0000256" key="3">
    <source>
        <dbReference type="ARBA" id="ARBA00008207"/>
    </source>
</evidence>
<dbReference type="GO" id="GO:0008616">
    <property type="term" value="P:tRNA queuosine(34) biosynthetic process"/>
    <property type="evidence" value="ECO:0007669"/>
    <property type="project" value="UniProtKB-UniRule"/>
</dbReference>
<protein>
    <recommendedName>
        <fullName evidence="5 17">Epoxyqueuosine reductase QueH</fullName>
        <ecNumber evidence="4 17">1.17.99.6</ecNumber>
    </recommendedName>
    <alternativeName>
        <fullName evidence="15 17">Queuosine biosynthesis protein QueH</fullName>
    </alternativeName>
</protein>
<evidence type="ECO:0000256" key="14">
    <source>
        <dbReference type="ARBA" id="ARBA00023284"/>
    </source>
</evidence>
<sequence length="197" mass="22142">MEESVNLCYASVKMVTEEKGGKILLHACCAPCAAPSAERLLEEGFLPTLFYSNPNIAPEAEWKRRLEALEVLAEAFKLPLIVESYDHASWLALVRGLESEPERGGRCTICFRRSIDAAAEEARRLNIPRFTTTLTLSPLKNARLICELGNRHEGFLERDFKKKGGVARSVELCRSLGLYRQNYCGCEFSLRPGQYNP</sequence>
<dbReference type="EC" id="1.17.99.6" evidence="4 17"/>
<dbReference type="OrthoDB" id="9801033at2"/>
<evidence type="ECO:0000313" key="18">
    <source>
        <dbReference type="EMBL" id="ADK81858.1"/>
    </source>
</evidence>
<proteinExistence type="inferred from homology"/>
<evidence type="ECO:0000256" key="11">
    <source>
        <dbReference type="ARBA" id="ARBA00023004"/>
    </source>
</evidence>
<dbReference type="GO" id="GO:0051539">
    <property type="term" value="F:4 iron, 4 sulfur cluster binding"/>
    <property type="evidence" value="ECO:0007669"/>
    <property type="project" value="UniProtKB-UniRule"/>
</dbReference>
<evidence type="ECO:0000256" key="15">
    <source>
        <dbReference type="ARBA" id="ARBA00031446"/>
    </source>
</evidence>
<evidence type="ECO:0000256" key="10">
    <source>
        <dbReference type="ARBA" id="ARBA00023002"/>
    </source>
</evidence>
<organism evidence="18 19">
    <name type="scientific">Sediminispirochaeta smaragdinae (strain DSM 11293 / JCM 15392 / SEBR 4228)</name>
    <name type="common">Spirochaeta smaragdinae</name>
    <dbReference type="NCBI Taxonomy" id="573413"/>
    <lineage>
        <taxon>Bacteria</taxon>
        <taxon>Pseudomonadati</taxon>
        <taxon>Spirochaetota</taxon>
        <taxon>Spirochaetia</taxon>
        <taxon>Spirochaetales</taxon>
        <taxon>Spirochaetaceae</taxon>
        <taxon>Sediminispirochaeta</taxon>
    </lineage>
</organism>
<dbReference type="Proteomes" id="UP000002318">
    <property type="component" value="Chromosome"/>
</dbReference>
<dbReference type="HAMAP" id="MF_02089">
    <property type="entry name" value="QueH"/>
    <property type="match status" value="1"/>
</dbReference>
<dbReference type="AlphaFoldDB" id="E1R8V1"/>
<keyword evidence="12 17" id="KW-0411">Iron-sulfur</keyword>
<dbReference type="InterPro" id="IPR003828">
    <property type="entry name" value="QueH"/>
</dbReference>
<feature type="binding site" evidence="17">
    <location>
        <position position="107"/>
    </location>
    <ligand>
        <name>[4Fe-4S] cluster</name>
        <dbReference type="ChEBI" id="CHEBI:49883"/>
    </ligand>
</feature>
<dbReference type="RefSeq" id="WP_013255319.1">
    <property type="nucleotide sequence ID" value="NC_014364.1"/>
</dbReference>
<gene>
    <name evidence="17" type="primary">queH</name>
    <name evidence="18" type="ordered locus">Spirs_2754</name>
</gene>
<evidence type="ECO:0000313" key="19">
    <source>
        <dbReference type="Proteomes" id="UP000002318"/>
    </source>
</evidence>
<comment type="catalytic activity">
    <reaction evidence="16 17">
        <text>epoxyqueuosine(34) in tRNA + AH2 = queuosine(34) in tRNA + A + H2O</text>
        <dbReference type="Rhea" id="RHEA:32159"/>
        <dbReference type="Rhea" id="RHEA-COMP:18571"/>
        <dbReference type="Rhea" id="RHEA-COMP:18582"/>
        <dbReference type="ChEBI" id="CHEBI:13193"/>
        <dbReference type="ChEBI" id="CHEBI:15377"/>
        <dbReference type="ChEBI" id="CHEBI:17499"/>
        <dbReference type="ChEBI" id="CHEBI:194431"/>
        <dbReference type="ChEBI" id="CHEBI:194443"/>
        <dbReference type="EC" id="1.17.99.6"/>
    </reaction>
</comment>
<comment type="pathway">
    <text evidence="2 17">tRNA modification; tRNA-queuosine biosynthesis.</text>
</comment>
<accession>E1R8V1</accession>
<dbReference type="HOGENOM" id="CLU_088177_0_1_12"/>
<dbReference type="PANTHER" id="PTHR36701">
    <property type="entry name" value="EPOXYQUEUOSINE REDUCTASE QUEH"/>
    <property type="match status" value="1"/>
</dbReference>
<keyword evidence="8 17" id="KW-0479">Metal-binding</keyword>
<evidence type="ECO:0000256" key="7">
    <source>
        <dbReference type="ARBA" id="ARBA00022694"/>
    </source>
</evidence>
<evidence type="ECO:0000256" key="2">
    <source>
        <dbReference type="ARBA" id="ARBA00004691"/>
    </source>
</evidence>
<keyword evidence="6 17" id="KW-0004">4Fe-4S</keyword>
<dbReference type="STRING" id="573413.Spirs_2754"/>
<feature type="disulfide bond" description="Redox-active" evidence="17">
    <location>
        <begin position="184"/>
        <end position="186"/>
    </location>
</feature>
<evidence type="ECO:0000256" key="1">
    <source>
        <dbReference type="ARBA" id="ARBA00002268"/>
    </source>
</evidence>
<evidence type="ECO:0000256" key="12">
    <source>
        <dbReference type="ARBA" id="ARBA00023014"/>
    </source>
</evidence>
<keyword evidence="10 17" id="KW-0560">Oxidoreductase</keyword>
<reference evidence="18 19" key="1">
    <citation type="journal article" date="2010" name="Stand. Genomic Sci.">
        <title>Complete genome sequence of Spirochaeta smaragdinae type strain (SEBR 4228).</title>
        <authorList>
            <person name="Mavromatis K."/>
            <person name="Yasawong M."/>
            <person name="Chertkov O."/>
            <person name="Lapidus A."/>
            <person name="Lucas S."/>
            <person name="Nolan M."/>
            <person name="Del Rio T.G."/>
            <person name="Tice H."/>
            <person name="Cheng J.F."/>
            <person name="Pitluck S."/>
            <person name="Liolios K."/>
            <person name="Ivanova N."/>
            <person name="Tapia R."/>
            <person name="Han C."/>
            <person name="Bruce D."/>
            <person name="Goodwin L."/>
            <person name="Pati A."/>
            <person name="Chen A."/>
            <person name="Palaniappan K."/>
            <person name="Land M."/>
            <person name="Hauser L."/>
            <person name="Chang Y.J."/>
            <person name="Jeffries C.D."/>
            <person name="Detter J.C."/>
            <person name="Rohde M."/>
            <person name="Brambilla E."/>
            <person name="Spring S."/>
            <person name="Goker M."/>
            <person name="Sikorski J."/>
            <person name="Woyke T."/>
            <person name="Bristow J."/>
            <person name="Eisen J.A."/>
            <person name="Markowitz V."/>
            <person name="Hugenholtz P."/>
            <person name="Klenk H.P."/>
            <person name="Kyrpides N.C."/>
        </authorList>
    </citation>
    <scope>NUCLEOTIDE SEQUENCE [LARGE SCALE GENOMIC DNA]</scope>
    <source>
        <strain evidence="19">DSM 11293 / JCM 15392 / SEBR 4228</strain>
    </source>
</reference>